<name>A0A8X8KRP8_9RHOB</name>
<keyword evidence="2" id="KW-0808">Transferase</keyword>
<gene>
    <name evidence="2" type="ORF">GEU84_013900</name>
</gene>
<dbReference type="FunFam" id="3.40.50.150:FF:000346">
    <property type="entry name" value="Phospholipid N-methyltransferase"/>
    <property type="match status" value="1"/>
</dbReference>
<feature type="domain" description="Methyltransferase" evidence="1">
    <location>
        <begin position="53"/>
        <end position="150"/>
    </location>
</feature>
<proteinExistence type="predicted"/>
<accession>A0A8X8KRP8</accession>
<dbReference type="EMBL" id="WHUT02000008">
    <property type="protein sequence ID" value="NUB45487.1"/>
    <property type="molecule type" value="Genomic_DNA"/>
</dbReference>
<dbReference type="InterPro" id="IPR029063">
    <property type="entry name" value="SAM-dependent_MTases_sf"/>
</dbReference>
<keyword evidence="2" id="KW-0489">Methyltransferase</keyword>
<dbReference type="Pfam" id="PF13649">
    <property type="entry name" value="Methyltransf_25"/>
    <property type="match status" value="1"/>
</dbReference>
<comment type="caution">
    <text evidence="2">The sequence shown here is derived from an EMBL/GenBank/DDBJ whole genome shotgun (WGS) entry which is preliminary data.</text>
</comment>
<dbReference type="GO" id="GO:0032259">
    <property type="term" value="P:methylation"/>
    <property type="evidence" value="ECO:0007669"/>
    <property type="project" value="UniProtKB-KW"/>
</dbReference>
<sequence>MAGGQATGGGWPDHLRFLRSWASHPLRVAAIAPSGASLARLITREIDPEHAPVLELGPGTGVFTRALLDRGIDEADLTLVEYGADFAALLRNRFPRARVLQADAARLAGRNLFPDRQAGAVVSGLGLLSMPPRTVFAIIAGAFACMEPRGALYQFTYGLRCPVPGPVLDRLALQATRVGGTLANLPPASVYRITRRGLG</sequence>
<organism evidence="2 3">
    <name type="scientific">Fertoeibacter niger</name>
    <dbReference type="NCBI Taxonomy" id="2656921"/>
    <lineage>
        <taxon>Bacteria</taxon>
        <taxon>Pseudomonadati</taxon>
        <taxon>Pseudomonadota</taxon>
        <taxon>Alphaproteobacteria</taxon>
        <taxon>Rhodobacterales</taxon>
        <taxon>Paracoccaceae</taxon>
        <taxon>Fertoeibacter</taxon>
    </lineage>
</organism>
<evidence type="ECO:0000313" key="2">
    <source>
        <dbReference type="EMBL" id="NUB45487.1"/>
    </source>
</evidence>
<dbReference type="Proteomes" id="UP000484076">
    <property type="component" value="Unassembled WGS sequence"/>
</dbReference>
<dbReference type="SUPFAM" id="SSF53335">
    <property type="entry name" value="S-adenosyl-L-methionine-dependent methyltransferases"/>
    <property type="match status" value="1"/>
</dbReference>
<evidence type="ECO:0000313" key="3">
    <source>
        <dbReference type="Proteomes" id="UP000484076"/>
    </source>
</evidence>
<dbReference type="GO" id="GO:0008168">
    <property type="term" value="F:methyltransferase activity"/>
    <property type="evidence" value="ECO:0007669"/>
    <property type="project" value="UniProtKB-KW"/>
</dbReference>
<dbReference type="Gene3D" id="3.40.50.150">
    <property type="entry name" value="Vaccinia Virus protein VP39"/>
    <property type="match status" value="1"/>
</dbReference>
<keyword evidence="3" id="KW-1185">Reference proteome</keyword>
<dbReference type="AlphaFoldDB" id="A0A8X8KRP8"/>
<dbReference type="CDD" id="cd02440">
    <property type="entry name" value="AdoMet_MTases"/>
    <property type="match status" value="1"/>
</dbReference>
<protein>
    <submittedName>
        <fullName evidence="2">Methyltransferase domain-containing protein</fullName>
    </submittedName>
</protein>
<reference evidence="2" key="1">
    <citation type="submission" date="2020-05" db="EMBL/GenBank/DDBJ databases">
        <title>Fertoebacter nigrum gen. nov., sp. nov., a new member of the family Rhodobacteraceae.</title>
        <authorList>
            <person name="Szuroczki S."/>
            <person name="Abbaszade G."/>
            <person name="Buni D."/>
            <person name="Schumann P."/>
            <person name="Toth E."/>
        </authorList>
    </citation>
    <scope>NUCLEOTIDE SEQUENCE</scope>
    <source>
        <strain evidence="2">RG-N-1a</strain>
    </source>
</reference>
<dbReference type="InterPro" id="IPR041698">
    <property type="entry name" value="Methyltransf_25"/>
</dbReference>
<evidence type="ECO:0000259" key="1">
    <source>
        <dbReference type="Pfam" id="PF13649"/>
    </source>
</evidence>